<feature type="chain" id="PRO_5044212862" description="Lipoprotein" evidence="2">
    <location>
        <begin position="19"/>
        <end position="171"/>
    </location>
</feature>
<sequence>MEVKLLKKLFFVPFFLFAILLTGCSNDPVQDDLLNYINKEIEVVADLENKAVSKYESVTGVNYTNDQTLYDALLDEIIPTYQDFLKKLEDISIETDEVKKIHEKYIDAANLQYDAFVKILNALQKQDITIIEEANGMLADARKMFRDYQDDIKKLAKEHEVELKKNKKNAA</sequence>
<protein>
    <recommendedName>
        <fullName evidence="5">Lipoprotein</fullName>
    </recommendedName>
</protein>
<dbReference type="Proteomes" id="UP000595512">
    <property type="component" value="Chromosome"/>
</dbReference>
<name>A0AB37HD50_9BACI</name>
<evidence type="ECO:0000256" key="1">
    <source>
        <dbReference type="SAM" id="Coils"/>
    </source>
</evidence>
<dbReference type="EMBL" id="CP066701">
    <property type="protein sequence ID" value="QQX26534.1"/>
    <property type="molecule type" value="Genomic_DNA"/>
</dbReference>
<dbReference type="AlphaFoldDB" id="A0AB37HD50"/>
<reference evidence="3 4" key="1">
    <citation type="submission" date="2020-12" db="EMBL/GenBank/DDBJ databases">
        <title>Taxonomic evaluation of the Bacillus sporothermodurans group of bacteria based on whole genome sequences.</title>
        <authorList>
            <person name="Fiedler G."/>
            <person name="Herbstmann A.-D."/>
            <person name="Doll E."/>
            <person name="Wenning M."/>
            <person name="Brinks E."/>
            <person name="Kabisch J."/>
            <person name="Breitenwieser F."/>
            <person name="Lappann M."/>
            <person name="Boehnlein C."/>
            <person name="Franz C."/>
        </authorList>
    </citation>
    <scope>NUCLEOTIDE SEQUENCE [LARGE SCALE GENOMIC DNA]</scope>
    <source>
        <strain evidence="3 4">DSM 10599</strain>
    </source>
</reference>
<evidence type="ECO:0000313" key="4">
    <source>
        <dbReference type="Proteomes" id="UP000595512"/>
    </source>
</evidence>
<feature type="coiled-coil region" evidence="1">
    <location>
        <begin position="131"/>
        <end position="158"/>
    </location>
</feature>
<accession>A0AB37HD50</accession>
<organism evidence="3 4">
    <name type="scientific">Heyndrickxia sporothermodurans</name>
    <dbReference type="NCBI Taxonomy" id="46224"/>
    <lineage>
        <taxon>Bacteria</taxon>
        <taxon>Bacillati</taxon>
        <taxon>Bacillota</taxon>
        <taxon>Bacilli</taxon>
        <taxon>Bacillales</taxon>
        <taxon>Bacillaceae</taxon>
        <taxon>Heyndrickxia</taxon>
    </lineage>
</organism>
<gene>
    <name evidence="3" type="ORF">JGZ69_06745</name>
</gene>
<dbReference type="PROSITE" id="PS51257">
    <property type="entry name" value="PROKAR_LIPOPROTEIN"/>
    <property type="match status" value="1"/>
</dbReference>
<dbReference type="KEGG" id="hspo:JGZ69_06745"/>
<keyword evidence="1" id="KW-0175">Coiled coil</keyword>
<evidence type="ECO:0000313" key="3">
    <source>
        <dbReference type="EMBL" id="QQX26534.1"/>
    </source>
</evidence>
<feature type="signal peptide" evidence="2">
    <location>
        <begin position="1"/>
        <end position="18"/>
    </location>
</feature>
<proteinExistence type="predicted"/>
<evidence type="ECO:0008006" key="5">
    <source>
        <dbReference type="Google" id="ProtNLM"/>
    </source>
</evidence>
<keyword evidence="2" id="KW-0732">Signal</keyword>
<evidence type="ECO:0000256" key="2">
    <source>
        <dbReference type="SAM" id="SignalP"/>
    </source>
</evidence>